<dbReference type="Proteomes" id="UP000628736">
    <property type="component" value="Unassembled WGS sequence"/>
</dbReference>
<dbReference type="CDD" id="cd07344">
    <property type="entry name" value="M48_yhfN_like"/>
    <property type="match status" value="1"/>
</dbReference>
<protein>
    <submittedName>
        <fullName evidence="2">DUF45 domain-containing protein</fullName>
    </submittedName>
</protein>
<name>A0A8J6M747_9FIRM</name>
<dbReference type="InterPro" id="IPR053136">
    <property type="entry name" value="UTP_pyrophosphatase-like"/>
</dbReference>
<gene>
    <name evidence="2" type="ORF">H8S11_11785</name>
</gene>
<dbReference type="RefSeq" id="WP_186853258.1">
    <property type="nucleotide sequence ID" value="NZ_JACOPO010000009.1"/>
</dbReference>
<dbReference type="PANTHER" id="PTHR30399">
    <property type="entry name" value="UNCHARACTERIZED PROTEIN YGJP"/>
    <property type="match status" value="1"/>
</dbReference>
<reference evidence="2" key="1">
    <citation type="submission" date="2020-08" db="EMBL/GenBank/DDBJ databases">
        <title>Genome public.</title>
        <authorList>
            <person name="Liu C."/>
            <person name="Sun Q."/>
        </authorList>
    </citation>
    <scope>NUCLEOTIDE SEQUENCE</scope>
    <source>
        <strain evidence="2">NSJ-23</strain>
    </source>
</reference>
<accession>A0A8J6M747</accession>
<dbReference type="InterPro" id="IPR002725">
    <property type="entry name" value="YgjP-like_metallopeptidase"/>
</dbReference>
<evidence type="ECO:0000313" key="3">
    <source>
        <dbReference type="Proteomes" id="UP000628736"/>
    </source>
</evidence>
<evidence type="ECO:0000313" key="2">
    <source>
        <dbReference type="EMBL" id="MBC5723489.1"/>
    </source>
</evidence>
<proteinExistence type="predicted"/>
<dbReference type="AlphaFoldDB" id="A0A8J6M747"/>
<feature type="domain" description="YgjP-like metallopeptidase" evidence="1">
    <location>
        <begin position="93"/>
        <end position="181"/>
    </location>
</feature>
<comment type="caution">
    <text evidence="2">The sequence shown here is derived from an EMBL/GenBank/DDBJ whole genome shotgun (WGS) entry which is preliminary data.</text>
</comment>
<organism evidence="2 3">
    <name type="scientific">Flintibacter hominis</name>
    <dbReference type="NCBI Taxonomy" id="2763048"/>
    <lineage>
        <taxon>Bacteria</taxon>
        <taxon>Bacillati</taxon>
        <taxon>Bacillota</taxon>
        <taxon>Clostridia</taxon>
        <taxon>Eubacteriales</taxon>
        <taxon>Flintibacter</taxon>
    </lineage>
</organism>
<keyword evidence="3" id="KW-1185">Reference proteome</keyword>
<dbReference type="Pfam" id="PF01863">
    <property type="entry name" value="YgjP-like"/>
    <property type="match status" value="2"/>
</dbReference>
<evidence type="ECO:0000259" key="1">
    <source>
        <dbReference type="Pfam" id="PF01863"/>
    </source>
</evidence>
<feature type="domain" description="YgjP-like metallopeptidase" evidence="1">
    <location>
        <begin position="24"/>
        <end position="86"/>
    </location>
</feature>
<dbReference type="EMBL" id="JACOPO010000009">
    <property type="protein sequence ID" value="MBC5723489.1"/>
    <property type="molecule type" value="Genomic_DNA"/>
</dbReference>
<dbReference type="Gene3D" id="3.30.2010.10">
    <property type="entry name" value="Metalloproteases ('zincins'), catalytic domain"/>
    <property type="match status" value="1"/>
</dbReference>
<sequence length="190" mass="21845">MERYRVVDTPLGPITYLLVKKRVKNLNLHIRRDGTVVLSIPTHCPLEQADHLIAQKGGWIMDVRARMADRTVPLLPGPDREECLRLLEDAVGRVYPLVEGLGVARPLLKLRKMRSQWGNCHWSQGYITLNVALARCPEGLRDYVALHELVHFLHHDHGPGFYARMDTLMPDWRRRRQELKKYSGALETAG</sequence>
<dbReference type="PANTHER" id="PTHR30399:SF1">
    <property type="entry name" value="UTP PYROPHOSPHATASE"/>
    <property type="match status" value="1"/>
</dbReference>